<keyword evidence="1 5" id="KW-0489">Methyltransferase</keyword>
<evidence type="ECO:0000256" key="2">
    <source>
        <dbReference type="ARBA" id="ARBA00022679"/>
    </source>
</evidence>
<dbReference type="PANTHER" id="PTHR43464:SF19">
    <property type="entry name" value="UBIQUINONE BIOSYNTHESIS O-METHYLTRANSFERASE, MITOCHONDRIAL"/>
    <property type="match status" value="1"/>
</dbReference>
<dbReference type="Proteomes" id="UP000517765">
    <property type="component" value="Unassembled WGS sequence"/>
</dbReference>
<accession>A0A5P0YU77</accession>
<reference evidence="7" key="2">
    <citation type="submission" date="2020-05" db="EMBL/GenBank/DDBJ databases">
        <title>Classification of alakaliphilic streptomycetes isolated from an alkaline soil next to Lonar Crater, India and a proposal for the recognition of Streptomyces alkaliterrae sp. nov.</title>
        <authorList>
            <person name="Golinska P."/>
        </authorList>
    </citation>
    <scope>NUCLEOTIDE SEQUENCE [LARGE SCALE GENOMIC DNA]</scope>
    <source>
        <strain evidence="7">OF8</strain>
    </source>
</reference>
<dbReference type="AlphaFoldDB" id="A0A5P0YU77"/>
<dbReference type="Proteomes" id="UP000320857">
    <property type="component" value="Unassembled WGS sequence"/>
</dbReference>
<dbReference type="Pfam" id="PF13489">
    <property type="entry name" value="Methyltransf_23"/>
    <property type="match status" value="1"/>
</dbReference>
<gene>
    <name evidence="5" type="ORF">FNX44_018700</name>
    <name evidence="4" type="ORF">H3147_17220</name>
</gene>
<dbReference type="CDD" id="cd02440">
    <property type="entry name" value="AdoMet_MTases"/>
    <property type="match status" value="1"/>
</dbReference>
<dbReference type="EMBL" id="VJYK02000212">
    <property type="protein sequence ID" value="MQS03866.1"/>
    <property type="molecule type" value="Genomic_DNA"/>
</dbReference>
<dbReference type="OrthoDB" id="9786503at2"/>
<evidence type="ECO:0000313" key="7">
    <source>
        <dbReference type="Proteomes" id="UP000517765"/>
    </source>
</evidence>
<evidence type="ECO:0000313" key="4">
    <source>
        <dbReference type="EMBL" id="MBB1260556.1"/>
    </source>
</evidence>
<reference evidence="4" key="3">
    <citation type="journal article" name="Syst. Appl. Microbiol.">
        <title>Streptomyces alkaliterrae sp. nov., isolated from an alkaline soil, and emended descriptions of Streptomyces alkaliphilus, Streptomyces calidiresistens and Streptomyces durbertensis.</title>
        <authorList>
            <person name="Swiecimska M."/>
            <person name="Golinska P."/>
            <person name="Nouioui I."/>
            <person name="Wypij M."/>
            <person name="Rai M."/>
            <person name="Sangal V."/>
            <person name="Goodfellow M."/>
        </authorList>
    </citation>
    <scope>NUCLEOTIDE SEQUENCE</scope>
    <source>
        <strain evidence="4">OF8</strain>
    </source>
</reference>
<evidence type="ECO:0000256" key="3">
    <source>
        <dbReference type="ARBA" id="ARBA00022691"/>
    </source>
</evidence>
<dbReference type="EMBL" id="JABJXA010000104">
    <property type="protein sequence ID" value="MBB1260556.1"/>
    <property type="molecule type" value="Genomic_DNA"/>
</dbReference>
<dbReference type="InterPro" id="IPR029063">
    <property type="entry name" value="SAM-dependent_MTases_sf"/>
</dbReference>
<reference evidence="5 6" key="1">
    <citation type="submission" date="2019-10" db="EMBL/GenBank/DDBJ databases">
        <title>Streptomyces sp. nov., a novel actinobacterium isolated from alkaline environment.</title>
        <authorList>
            <person name="Golinska P."/>
        </authorList>
    </citation>
    <scope>NUCLEOTIDE SEQUENCE [LARGE SCALE GENOMIC DNA]</scope>
    <source>
        <strain evidence="5 6">OF1</strain>
    </source>
</reference>
<sequence>MHTDTDSTTFWENHYSRLDARLGTKPNAVLADLLTALSPTPGTALDLGCGHGGDALWLAAHGWDVTAVDVSQTALDRVAEGARAGDVADRVHPARHDLAETFPPGRFDLVSAVYFHTPVDIPRTRVLRHAAEAVAAGGLLIIVEHASVAPWSWQAGEDVRFPTPEQVLVSLELDDDAWHVERCHAPQRVATGPRGQTATVTDNILALHRLL</sequence>
<organism evidence="5 6">
    <name type="scientific">Streptomyces alkaliterrae</name>
    <dbReference type="NCBI Taxonomy" id="2213162"/>
    <lineage>
        <taxon>Bacteria</taxon>
        <taxon>Bacillati</taxon>
        <taxon>Actinomycetota</taxon>
        <taxon>Actinomycetes</taxon>
        <taxon>Kitasatosporales</taxon>
        <taxon>Streptomycetaceae</taxon>
        <taxon>Streptomyces</taxon>
    </lineage>
</organism>
<keyword evidence="3" id="KW-0949">S-adenosyl-L-methionine</keyword>
<evidence type="ECO:0000256" key="1">
    <source>
        <dbReference type="ARBA" id="ARBA00022603"/>
    </source>
</evidence>
<comment type="caution">
    <text evidence="5">The sequence shown here is derived from an EMBL/GenBank/DDBJ whole genome shotgun (WGS) entry which is preliminary data.</text>
</comment>
<dbReference type="GO" id="GO:0032259">
    <property type="term" value="P:methylation"/>
    <property type="evidence" value="ECO:0007669"/>
    <property type="project" value="UniProtKB-KW"/>
</dbReference>
<dbReference type="PANTHER" id="PTHR43464">
    <property type="entry name" value="METHYLTRANSFERASE"/>
    <property type="match status" value="1"/>
</dbReference>
<proteinExistence type="predicted"/>
<dbReference type="RefSeq" id="WP_143649432.1">
    <property type="nucleotide sequence ID" value="NZ_JABJXA010000104.1"/>
</dbReference>
<name>A0A5P0YU77_9ACTN</name>
<protein>
    <submittedName>
        <fullName evidence="4">Class I SAM-dependent methyltransferase</fullName>
    </submittedName>
    <submittedName>
        <fullName evidence="5">Methyltransferase domain-containing protein</fullName>
    </submittedName>
</protein>
<evidence type="ECO:0000313" key="5">
    <source>
        <dbReference type="EMBL" id="MQS03866.1"/>
    </source>
</evidence>
<evidence type="ECO:0000313" key="6">
    <source>
        <dbReference type="Proteomes" id="UP000320857"/>
    </source>
</evidence>
<dbReference type="SUPFAM" id="SSF53335">
    <property type="entry name" value="S-adenosyl-L-methionine-dependent methyltransferases"/>
    <property type="match status" value="1"/>
</dbReference>
<keyword evidence="6" id="KW-1185">Reference proteome</keyword>
<dbReference type="GO" id="GO:0008168">
    <property type="term" value="F:methyltransferase activity"/>
    <property type="evidence" value="ECO:0007669"/>
    <property type="project" value="UniProtKB-KW"/>
</dbReference>
<keyword evidence="2 5" id="KW-0808">Transferase</keyword>
<dbReference type="Gene3D" id="3.40.50.150">
    <property type="entry name" value="Vaccinia Virus protein VP39"/>
    <property type="match status" value="1"/>
</dbReference>